<comment type="caution">
    <text evidence="1">The sequence shown here is derived from an EMBL/GenBank/DDBJ whole genome shotgun (WGS) entry which is preliminary data.</text>
</comment>
<sequence>MHRSHDDSCNEPLSSLTNTSFKDKNDTENKCKRRSYTIVADKMRWGVYWLNKEGCNNTTIGKKVRLARETFDESRYSVQEADGSTRVLRRIDERYKKELTVPTTKLCKGGVMVWGCFWKTGVDPLVAVDGAMNRAKCIEVLSENLQPWIMELQSQHDRRFIFQDDGATCHTGALAYN</sequence>
<keyword evidence="2" id="KW-1185">Reference proteome</keyword>
<dbReference type="OrthoDB" id="2201802at2759"/>
<dbReference type="InterPro" id="IPR036397">
    <property type="entry name" value="RNaseH_sf"/>
</dbReference>
<protein>
    <submittedName>
        <fullName evidence="1">Transposable element Tc1 transposase</fullName>
    </submittedName>
</protein>
<evidence type="ECO:0000313" key="2">
    <source>
        <dbReference type="Proteomes" id="UP000093000"/>
    </source>
</evidence>
<dbReference type="EMBL" id="LUGH01000791">
    <property type="protein sequence ID" value="OBZ82772.1"/>
    <property type="molecule type" value="Genomic_DNA"/>
</dbReference>
<dbReference type="Gene3D" id="3.30.420.10">
    <property type="entry name" value="Ribonuclease H-like superfamily/Ribonuclease H"/>
    <property type="match status" value="1"/>
</dbReference>
<dbReference type="GO" id="GO:0003676">
    <property type="term" value="F:nucleic acid binding"/>
    <property type="evidence" value="ECO:0007669"/>
    <property type="project" value="InterPro"/>
</dbReference>
<evidence type="ECO:0000313" key="1">
    <source>
        <dbReference type="EMBL" id="OBZ82772.1"/>
    </source>
</evidence>
<dbReference type="STRING" id="101091.A0A1C7N108"/>
<gene>
    <name evidence="1" type="primary">tc1a_3</name>
    <name evidence="1" type="ORF">A0J61_09180</name>
</gene>
<reference evidence="1 2" key="1">
    <citation type="submission" date="2016-03" db="EMBL/GenBank/DDBJ databases">
        <title>Choanephora cucurbitarum.</title>
        <authorList>
            <person name="Min B."/>
            <person name="Park H."/>
            <person name="Park J.-H."/>
            <person name="Shin H.-D."/>
            <person name="Choi I.-G."/>
        </authorList>
    </citation>
    <scope>NUCLEOTIDE SEQUENCE [LARGE SCALE GENOMIC DNA]</scope>
    <source>
        <strain evidence="1 2">KUS-F28377</strain>
    </source>
</reference>
<dbReference type="AlphaFoldDB" id="A0A1C7N108"/>
<dbReference type="Proteomes" id="UP000093000">
    <property type="component" value="Unassembled WGS sequence"/>
</dbReference>
<organism evidence="1 2">
    <name type="scientific">Choanephora cucurbitarum</name>
    <dbReference type="NCBI Taxonomy" id="101091"/>
    <lineage>
        <taxon>Eukaryota</taxon>
        <taxon>Fungi</taxon>
        <taxon>Fungi incertae sedis</taxon>
        <taxon>Mucoromycota</taxon>
        <taxon>Mucoromycotina</taxon>
        <taxon>Mucoromycetes</taxon>
        <taxon>Mucorales</taxon>
        <taxon>Mucorineae</taxon>
        <taxon>Choanephoraceae</taxon>
        <taxon>Choanephoroideae</taxon>
        <taxon>Choanephora</taxon>
    </lineage>
</organism>
<accession>A0A1C7N108</accession>
<name>A0A1C7N108_9FUNG</name>
<proteinExistence type="predicted"/>
<dbReference type="InParanoid" id="A0A1C7N108"/>